<dbReference type="KEGG" id="tpv:TP03_0098"/>
<feature type="transmembrane region" description="Helical" evidence="2">
    <location>
        <begin position="130"/>
        <end position="150"/>
    </location>
</feature>
<gene>
    <name evidence="3" type="ordered locus">TP03_0098</name>
</gene>
<evidence type="ECO:0000256" key="1">
    <source>
        <dbReference type="SAM" id="MobiDB-lite"/>
    </source>
</evidence>
<sequence length="158" mass="18628">MKRRRLDNFQIICNWLKYETFLLNQLLSRNKSIHRGNAFMAWALSSQRFLKKFNTHLHKINNTHRNNSHLNNTNTPKNTSVNTENTTVNTENTGKKSVLSEGDLGYYYYKSLDSVVRTCVELSRLHKHRYFAPFTVTLMAIFSRLLLLLMNLNNYIIN</sequence>
<name>Q4MZ97_THEPA</name>
<organism evidence="3 4">
    <name type="scientific">Theileria parva</name>
    <name type="common">East coast fever infection agent</name>
    <dbReference type="NCBI Taxonomy" id="5875"/>
    <lineage>
        <taxon>Eukaryota</taxon>
        <taxon>Sar</taxon>
        <taxon>Alveolata</taxon>
        <taxon>Apicomplexa</taxon>
        <taxon>Aconoidasida</taxon>
        <taxon>Piroplasmida</taxon>
        <taxon>Theileriidae</taxon>
        <taxon>Theileria</taxon>
    </lineage>
</organism>
<comment type="caution">
    <text evidence="3">The sequence shown here is derived from an EMBL/GenBank/DDBJ whole genome shotgun (WGS) entry which is preliminary data.</text>
</comment>
<dbReference type="OMA" id="HKINNTH"/>
<reference evidence="3 4" key="1">
    <citation type="journal article" date="2005" name="Science">
        <title>Genome sequence of Theileria parva, a bovine pathogen that transforms lymphocytes.</title>
        <authorList>
            <person name="Gardner M.J."/>
            <person name="Bishop R."/>
            <person name="Shah T."/>
            <person name="de Villiers E.P."/>
            <person name="Carlton J.M."/>
            <person name="Hall N."/>
            <person name="Ren Q."/>
            <person name="Paulsen I.T."/>
            <person name="Pain A."/>
            <person name="Berriman M."/>
            <person name="Wilson R.J.M."/>
            <person name="Sato S."/>
            <person name="Ralph S.A."/>
            <person name="Mann D.J."/>
            <person name="Xiong Z."/>
            <person name="Shallom S.J."/>
            <person name="Weidman J."/>
            <person name="Jiang L."/>
            <person name="Lynn J."/>
            <person name="Weaver B."/>
            <person name="Shoaibi A."/>
            <person name="Domingo A.R."/>
            <person name="Wasawo D."/>
            <person name="Crabtree J."/>
            <person name="Wortman J.R."/>
            <person name="Haas B."/>
            <person name="Angiuoli S.V."/>
            <person name="Creasy T.H."/>
            <person name="Lu C."/>
            <person name="Suh B."/>
            <person name="Silva J.C."/>
            <person name="Utterback T.R."/>
            <person name="Feldblyum T.V."/>
            <person name="Pertea M."/>
            <person name="Allen J."/>
            <person name="Nierman W.C."/>
            <person name="Taracha E.L.N."/>
            <person name="Salzberg S.L."/>
            <person name="White O.R."/>
            <person name="Fitzhugh H.A."/>
            <person name="Morzaria S."/>
            <person name="Venter J.C."/>
            <person name="Fraser C.M."/>
            <person name="Nene V."/>
        </authorList>
    </citation>
    <scope>NUCLEOTIDE SEQUENCE [LARGE SCALE GENOMIC DNA]</scope>
    <source>
        <strain evidence="3 4">Muguga</strain>
    </source>
</reference>
<protein>
    <submittedName>
        <fullName evidence="3">Uncharacterized protein</fullName>
    </submittedName>
</protein>
<dbReference type="EMBL" id="AAGK01000005">
    <property type="protein sequence ID" value="EAN30833.1"/>
    <property type="molecule type" value="Genomic_DNA"/>
</dbReference>
<dbReference type="eggNOG" id="ENOG502QXD1">
    <property type="taxonomic scope" value="Eukaryota"/>
</dbReference>
<dbReference type="RefSeq" id="XP_763116.1">
    <property type="nucleotide sequence ID" value="XM_758023.1"/>
</dbReference>
<evidence type="ECO:0000313" key="3">
    <source>
        <dbReference type="EMBL" id="EAN30833.1"/>
    </source>
</evidence>
<keyword evidence="4" id="KW-1185">Reference proteome</keyword>
<feature type="compositionally biased region" description="Low complexity" evidence="1">
    <location>
        <begin position="63"/>
        <end position="92"/>
    </location>
</feature>
<dbReference type="VEuPathDB" id="PiroplasmaDB:TpMuguga_03g00098"/>
<proteinExistence type="predicted"/>
<dbReference type="AlphaFoldDB" id="Q4MZ97"/>
<dbReference type="InParanoid" id="Q4MZ97"/>
<evidence type="ECO:0000313" key="4">
    <source>
        <dbReference type="Proteomes" id="UP000001949"/>
    </source>
</evidence>
<evidence type="ECO:0000256" key="2">
    <source>
        <dbReference type="SAM" id="Phobius"/>
    </source>
</evidence>
<keyword evidence="2" id="KW-0812">Transmembrane</keyword>
<dbReference type="GeneID" id="3500038"/>
<keyword evidence="2" id="KW-1133">Transmembrane helix</keyword>
<keyword evidence="2" id="KW-0472">Membrane</keyword>
<feature type="region of interest" description="Disordered" evidence="1">
    <location>
        <begin position="62"/>
        <end position="92"/>
    </location>
</feature>
<dbReference type="Proteomes" id="UP000001949">
    <property type="component" value="Unassembled WGS sequence"/>
</dbReference>
<accession>Q4MZ97</accession>